<evidence type="ECO:0000313" key="10">
    <source>
        <dbReference type="Proteomes" id="UP001066276"/>
    </source>
</evidence>
<keyword evidence="3" id="KW-0677">Repeat</keyword>
<protein>
    <recommendedName>
        <fullName evidence="8">NACHT domain-containing protein</fullName>
    </recommendedName>
</protein>
<evidence type="ECO:0000256" key="1">
    <source>
        <dbReference type="ARBA" id="ARBA00004496"/>
    </source>
</evidence>
<evidence type="ECO:0000256" key="2">
    <source>
        <dbReference type="ARBA" id="ARBA00022490"/>
    </source>
</evidence>
<keyword evidence="10" id="KW-1185">Reference proteome</keyword>
<dbReference type="PANTHER" id="PTHR45690">
    <property type="entry name" value="NACHT, LRR AND PYD DOMAINS-CONTAINING PROTEIN 12"/>
    <property type="match status" value="1"/>
</dbReference>
<evidence type="ECO:0000256" key="5">
    <source>
        <dbReference type="ARBA" id="ARBA00022840"/>
    </source>
</evidence>
<evidence type="ECO:0000256" key="7">
    <source>
        <dbReference type="ARBA" id="ARBA00023198"/>
    </source>
</evidence>
<dbReference type="GO" id="GO:0045087">
    <property type="term" value="P:innate immune response"/>
    <property type="evidence" value="ECO:0007669"/>
    <property type="project" value="UniProtKB-KW"/>
</dbReference>
<organism evidence="9 10">
    <name type="scientific">Pleurodeles waltl</name>
    <name type="common">Iberian ribbed newt</name>
    <dbReference type="NCBI Taxonomy" id="8319"/>
    <lineage>
        <taxon>Eukaryota</taxon>
        <taxon>Metazoa</taxon>
        <taxon>Chordata</taxon>
        <taxon>Craniata</taxon>
        <taxon>Vertebrata</taxon>
        <taxon>Euteleostomi</taxon>
        <taxon>Amphibia</taxon>
        <taxon>Batrachia</taxon>
        <taxon>Caudata</taxon>
        <taxon>Salamandroidea</taxon>
        <taxon>Salamandridae</taxon>
        <taxon>Pleurodelinae</taxon>
        <taxon>Pleurodeles</taxon>
    </lineage>
</organism>
<dbReference type="InterPro" id="IPR027417">
    <property type="entry name" value="P-loop_NTPase"/>
</dbReference>
<accession>A0AAV7N932</accession>
<dbReference type="GO" id="GO:0006954">
    <property type="term" value="P:inflammatory response"/>
    <property type="evidence" value="ECO:0007669"/>
    <property type="project" value="UniProtKB-KW"/>
</dbReference>
<dbReference type="Pfam" id="PF17776">
    <property type="entry name" value="NLRC4_HD2"/>
    <property type="match status" value="1"/>
</dbReference>
<dbReference type="InterPro" id="IPR050637">
    <property type="entry name" value="NLRP_innate_immun_reg"/>
</dbReference>
<evidence type="ECO:0000256" key="6">
    <source>
        <dbReference type="ARBA" id="ARBA00022843"/>
    </source>
</evidence>
<keyword evidence="6" id="KW-0832">Ubl conjugation</keyword>
<keyword evidence="2" id="KW-0963">Cytoplasm</keyword>
<dbReference type="Pfam" id="PF17779">
    <property type="entry name" value="WHD_NOD2"/>
    <property type="match status" value="1"/>
</dbReference>
<dbReference type="InterPro" id="IPR041267">
    <property type="entry name" value="NLRP_HD2"/>
</dbReference>
<comment type="subcellular location">
    <subcellularLocation>
        <location evidence="1">Cytoplasm</location>
    </subcellularLocation>
</comment>
<sequence>MTARKIMLDWASGNLFQDRFEFVFYIHCREYSQLSAERPLAELIIPRIDGEPLLSVSEIEADPKKLLFIIDGFDELKITGDLKTVDPDKEPPEGKTIFSLIRKGYLSESYIIITTRPSALDALQRCVKDERLAEILGFSEAGRIEYFTKVFGDETQGADAIRLVKENEVLYTMCFVPIVCWIVCTVIKEQMKHNEDSLYDLRTITSVYLLFLFNLLKQQNTDSEQENITNDLKRLCALAEEGVLQQKILFEEDDLVKHGVDILALKSLFLNNLIFKEDTAKISFYSFIHLSFQEFFAALFYVLEGNSAETGRPQQRDVTTLLREYTDLDHNHWMLTVRFLFGLINEERLERMTRRFHWKVSPEIKAALQQWITERLKQEKGELTSRTMELFHCLYETQDGEFVKRATRDLKSIKQCRENGQSGRKSMDSMDFRALAFCLKNSDVQMVDLQRTEMRPEDVKLLMSGLTRCSTLK</sequence>
<proteinExistence type="predicted"/>
<dbReference type="GO" id="GO:0005524">
    <property type="term" value="F:ATP binding"/>
    <property type="evidence" value="ECO:0007669"/>
    <property type="project" value="UniProtKB-KW"/>
</dbReference>
<dbReference type="Proteomes" id="UP001066276">
    <property type="component" value="Chromosome 8"/>
</dbReference>
<keyword evidence="5" id="KW-0067">ATP-binding</keyword>
<dbReference type="PROSITE" id="PS50837">
    <property type="entry name" value="NACHT"/>
    <property type="match status" value="1"/>
</dbReference>
<evidence type="ECO:0000256" key="4">
    <source>
        <dbReference type="ARBA" id="ARBA00022741"/>
    </source>
</evidence>
<evidence type="ECO:0000313" key="9">
    <source>
        <dbReference type="EMBL" id="KAJ1111729.1"/>
    </source>
</evidence>
<dbReference type="InterPro" id="IPR041075">
    <property type="entry name" value="NOD1/2_WH"/>
</dbReference>
<evidence type="ECO:0000256" key="3">
    <source>
        <dbReference type="ARBA" id="ARBA00022737"/>
    </source>
</evidence>
<gene>
    <name evidence="9" type="ORF">NDU88_000004</name>
</gene>
<evidence type="ECO:0000259" key="8">
    <source>
        <dbReference type="PROSITE" id="PS50837"/>
    </source>
</evidence>
<dbReference type="Gene3D" id="3.40.50.300">
    <property type="entry name" value="P-loop containing nucleotide triphosphate hydrolases"/>
    <property type="match status" value="1"/>
</dbReference>
<dbReference type="InterPro" id="IPR007111">
    <property type="entry name" value="NACHT_NTPase"/>
</dbReference>
<dbReference type="Pfam" id="PF05729">
    <property type="entry name" value="NACHT"/>
    <property type="match status" value="1"/>
</dbReference>
<feature type="domain" description="NACHT" evidence="8">
    <location>
        <begin position="1"/>
        <end position="303"/>
    </location>
</feature>
<dbReference type="AlphaFoldDB" id="A0AAV7N932"/>
<dbReference type="EMBL" id="JANPWB010000012">
    <property type="protein sequence ID" value="KAJ1111729.1"/>
    <property type="molecule type" value="Genomic_DNA"/>
</dbReference>
<name>A0AAV7N932_PLEWA</name>
<keyword evidence="4" id="KW-0547">Nucleotide-binding</keyword>
<dbReference type="GO" id="GO:0005737">
    <property type="term" value="C:cytoplasm"/>
    <property type="evidence" value="ECO:0007669"/>
    <property type="project" value="UniProtKB-SubCell"/>
</dbReference>
<comment type="caution">
    <text evidence="9">The sequence shown here is derived from an EMBL/GenBank/DDBJ whole genome shotgun (WGS) entry which is preliminary data.</text>
</comment>
<keyword evidence="7" id="KW-0395">Inflammatory response</keyword>
<dbReference type="PANTHER" id="PTHR45690:SF19">
    <property type="entry name" value="NACHT, LRR AND PYD DOMAINS-CONTAINING PROTEIN 3"/>
    <property type="match status" value="1"/>
</dbReference>
<reference evidence="9" key="1">
    <citation type="journal article" date="2022" name="bioRxiv">
        <title>Sequencing and chromosome-scale assembly of the giantPleurodeles waltlgenome.</title>
        <authorList>
            <person name="Brown T."/>
            <person name="Elewa A."/>
            <person name="Iarovenko S."/>
            <person name="Subramanian E."/>
            <person name="Araus A.J."/>
            <person name="Petzold A."/>
            <person name="Susuki M."/>
            <person name="Suzuki K.-i.T."/>
            <person name="Hayashi T."/>
            <person name="Toyoda A."/>
            <person name="Oliveira C."/>
            <person name="Osipova E."/>
            <person name="Leigh N.D."/>
            <person name="Simon A."/>
            <person name="Yun M.H."/>
        </authorList>
    </citation>
    <scope>NUCLEOTIDE SEQUENCE</scope>
    <source>
        <strain evidence="9">20211129_DDA</strain>
        <tissue evidence="9">Liver</tissue>
    </source>
</reference>